<dbReference type="Proteomes" id="UP000660729">
    <property type="component" value="Unassembled WGS sequence"/>
</dbReference>
<evidence type="ECO:0000313" key="3">
    <source>
        <dbReference type="Proteomes" id="UP000660729"/>
    </source>
</evidence>
<organism evidence="2 3">
    <name type="scientific">Pseudocercospora fuligena</name>
    <dbReference type="NCBI Taxonomy" id="685502"/>
    <lineage>
        <taxon>Eukaryota</taxon>
        <taxon>Fungi</taxon>
        <taxon>Dikarya</taxon>
        <taxon>Ascomycota</taxon>
        <taxon>Pezizomycotina</taxon>
        <taxon>Dothideomycetes</taxon>
        <taxon>Dothideomycetidae</taxon>
        <taxon>Mycosphaerellales</taxon>
        <taxon>Mycosphaerellaceae</taxon>
        <taxon>Pseudocercospora</taxon>
    </lineage>
</organism>
<gene>
    <name evidence="2" type="ORF">HII31_04714</name>
</gene>
<keyword evidence="1" id="KW-0472">Membrane</keyword>
<evidence type="ECO:0000256" key="1">
    <source>
        <dbReference type="SAM" id="Phobius"/>
    </source>
</evidence>
<keyword evidence="1" id="KW-1133">Transmembrane helix</keyword>
<protein>
    <submittedName>
        <fullName evidence="2">Uncharacterized protein</fullName>
    </submittedName>
</protein>
<feature type="transmembrane region" description="Helical" evidence="1">
    <location>
        <begin position="6"/>
        <end position="28"/>
    </location>
</feature>
<dbReference type="EMBL" id="JABCIY010000068">
    <property type="protein sequence ID" value="KAF7193941.1"/>
    <property type="molecule type" value="Genomic_DNA"/>
</dbReference>
<comment type="caution">
    <text evidence="2">The sequence shown here is derived from an EMBL/GenBank/DDBJ whole genome shotgun (WGS) entry which is preliminary data.</text>
</comment>
<proteinExistence type="predicted"/>
<dbReference type="OrthoDB" id="5337308at2759"/>
<dbReference type="AlphaFoldDB" id="A0A8H6RPL5"/>
<accession>A0A8H6RPL5</accession>
<keyword evidence="1" id="KW-0812">Transmembrane</keyword>
<name>A0A8H6RPL5_9PEZI</name>
<sequence length="356" mass="39208">MGADRARSATIVATIIAVLLLLPAMLLIPYARSSISFKDEWIEFETPSNTSNIHTLFRRYLDCDWDILNSNKPEQIATQPSACIERVRKGQAHICRMKAPHGPGIGSRYDKSGQLAEFGWESNVYAAKGGAVEQLRRAGPGIKEALEGLEIDTGESAWKSLAQVHEHNTPRGASDQDAKYRASMGAFDNLISLKDGTIIAQTNYGPRAEYAKMKENGIDVPTSQWVPLWQLSDVLGLGLIKHTEGDAWKTTQLRNLKHFIQHAIDNPETSEVLESILKKNKADLGDEDKWPGHTFSMDTAQGKAALATPNGNGIGWILADHKALLGVRTVDRVTIFNCGGQFTGPVWCMYFHVIAV</sequence>
<evidence type="ECO:0000313" key="2">
    <source>
        <dbReference type="EMBL" id="KAF7193941.1"/>
    </source>
</evidence>
<keyword evidence="3" id="KW-1185">Reference proteome</keyword>
<reference evidence="2" key="1">
    <citation type="submission" date="2020-04" db="EMBL/GenBank/DDBJ databases">
        <title>Draft genome resource of the tomato pathogen Pseudocercospora fuligena.</title>
        <authorList>
            <person name="Zaccaron A."/>
        </authorList>
    </citation>
    <scope>NUCLEOTIDE SEQUENCE</scope>
    <source>
        <strain evidence="2">PF001</strain>
    </source>
</reference>